<feature type="chain" id="PRO_5015158935" evidence="9">
    <location>
        <begin position="27"/>
        <end position="578"/>
    </location>
</feature>
<evidence type="ECO:0000256" key="4">
    <source>
        <dbReference type="ARBA" id="ARBA00022692"/>
    </source>
</evidence>
<evidence type="ECO:0000256" key="5">
    <source>
        <dbReference type="ARBA" id="ARBA00022989"/>
    </source>
</evidence>
<evidence type="ECO:0000256" key="3">
    <source>
        <dbReference type="ARBA" id="ARBA00022449"/>
    </source>
</evidence>
<name>A0A2P5DX81_PARAD</name>
<evidence type="ECO:0000259" key="10">
    <source>
        <dbReference type="PROSITE" id="PS50222"/>
    </source>
</evidence>
<feature type="transmembrane region" description="Helical" evidence="8">
    <location>
        <begin position="73"/>
        <end position="97"/>
    </location>
</feature>
<accession>A0A2P5DX81</accession>
<comment type="caution">
    <text evidence="11">The sequence shown here is derived from an EMBL/GenBank/DDBJ whole genome shotgun (WGS) entry which is preliminary data.</text>
</comment>
<dbReference type="Gene3D" id="1.10.238.10">
    <property type="entry name" value="EF-hand"/>
    <property type="match status" value="1"/>
</dbReference>
<feature type="domain" description="EF-hand" evidence="10">
    <location>
        <begin position="298"/>
        <end position="333"/>
    </location>
</feature>
<dbReference type="EMBL" id="JXTB01000011">
    <property type="protein sequence ID" value="PON77898.1"/>
    <property type="molecule type" value="Genomic_DNA"/>
</dbReference>
<dbReference type="GO" id="GO:0006874">
    <property type="term" value="P:intracellular calcium ion homeostasis"/>
    <property type="evidence" value="ECO:0007669"/>
    <property type="project" value="TreeGrafter"/>
</dbReference>
<feature type="transmembrane region" description="Helical" evidence="8">
    <location>
        <begin position="156"/>
        <end position="178"/>
    </location>
</feature>
<evidence type="ECO:0000256" key="9">
    <source>
        <dbReference type="SAM" id="SignalP"/>
    </source>
</evidence>
<evidence type="ECO:0000256" key="7">
    <source>
        <dbReference type="ARBA" id="ARBA00023136"/>
    </source>
</evidence>
<evidence type="ECO:0000256" key="8">
    <source>
        <dbReference type="SAM" id="Phobius"/>
    </source>
</evidence>
<evidence type="ECO:0000256" key="2">
    <source>
        <dbReference type="ARBA" id="ARBA00022448"/>
    </source>
</evidence>
<feature type="transmembrane region" description="Helical" evidence="8">
    <location>
        <begin position="460"/>
        <end position="480"/>
    </location>
</feature>
<feature type="transmembrane region" description="Helical" evidence="8">
    <location>
        <begin position="242"/>
        <end position="263"/>
    </location>
</feature>
<keyword evidence="7 8" id="KW-0472">Membrane</keyword>
<feature type="signal peptide" evidence="9">
    <location>
        <begin position="1"/>
        <end position="26"/>
    </location>
</feature>
<evidence type="ECO:0000313" key="12">
    <source>
        <dbReference type="Proteomes" id="UP000237105"/>
    </source>
</evidence>
<dbReference type="Pfam" id="PF13499">
    <property type="entry name" value="EF-hand_7"/>
    <property type="match status" value="1"/>
</dbReference>
<dbReference type="PANTHER" id="PTHR31503:SF80">
    <property type="entry name" value="EF-HAND DOMAIN-CONTAINING PROTEIN"/>
    <property type="match status" value="1"/>
</dbReference>
<comment type="subcellular location">
    <subcellularLocation>
        <location evidence="1">Endomembrane system</location>
        <topology evidence="1">Multi-pass membrane protein</topology>
    </subcellularLocation>
</comment>
<protein>
    <submittedName>
        <fullName evidence="11">Parvalbumin</fullName>
    </submittedName>
</protein>
<keyword evidence="3" id="KW-0050">Antiport</keyword>
<keyword evidence="2" id="KW-0813">Transport</keyword>
<keyword evidence="5 8" id="KW-1133">Transmembrane helix</keyword>
<sequence length="578" mass="64432">MARIARRRRWFNILLIISIIIHSVNGRSITNNSYLISDHGVDQTGEESRELMSLINLKTTTTTTLMAVTCEPIYDFLPCTTTLSGLLFMVIVYEVLLSFGDRYISAGSDLFFETFGTGFFGASLFHLLGTVPSVGLILVAGITASAESIEEQAEMSMGLLAGTTIMSLTLIWGFVVAFGNHDLSHPPNNSSLEEHNTKPFTLTGYGITSDVETSVTARIMLVSLIPFFILQLAKVVNSSSGLRLIVLVSFFVSVAFLVVYCIYQMFEPWIQNRRLEFVLRKYIRKNLLQSLLTEGRRPNVPVIKEIFRRIDKNGNSYISTTELRALILGIQIEHTGLDEEDFVTRVMGEFDVSGDSQINEAEFVKGLSKWLISAKDSLKFISQDKQNLFKINSQETTTEEQQSLIPRKKNSTKATDKAWFKYIKAALFIVAGTSITFVLAEPLMDTVQELSTAASIPSFLISYVIIPLALNFGQALNAITSAKHKTENVISLTLSEIYNGVFLNNITGLIILLGLVYLRNLSWNVSVQVLVVLIICTIMGLYTSFCTKFPVWTSIVAFALYPISLLSIYLLTYVLGWS</sequence>
<keyword evidence="9" id="KW-0732">Signal</keyword>
<feature type="transmembrane region" description="Helical" evidence="8">
    <location>
        <begin position="118"/>
        <end position="144"/>
    </location>
</feature>
<dbReference type="InterPro" id="IPR004837">
    <property type="entry name" value="NaCa_Exmemb"/>
</dbReference>
<evidence type="ECO:0000256" key="6">
    <source>
        <dbReference type="ARBA" id="ARBA00023065"/>
    </source>
</evidence>
<dbReference type="PANTHER" id="PTHR31503">
    <property type="entry name" value="VACUOLAR CALCIUM ION TRANSPORTER"/>
    <property type="match status" value="1"/>
</dbReference>
<feature type="transmembrane region" description="Helical" evidence="8">
    <location>
        <begin position="525"/>
        <end position="543"/>
    </location>
</feature>
<dbReference type="Pfam" id="PF01699">
    <property type="entry name" value="Na_Ca_ex"/>
    <property type="match status" value="1"/>
</dbReference>
<dbReference type="InterPro" id="IPR004713">
    <property type="entry name" value="CaH_exchang"/>
</dbReference>
<dbReference type="Proteomes" id="UP000237105">
    <property type="component" value="Unassembled WGS sequence"/>
</dbReference>
<keyword evidence="12" id="KW-1185">Reference proteome</keyword>
<evidence type="ECO:0000256" key="1">
    <source>
        <dbReference type="ARBA" id="ARBA00004127"/>
    </source>
</evidence>
<dbReference type="SMART" id="SM00054">
    <property type="entry name" value="EFh"/>
    <property type="match status" value="2"/>
</dbReference>
<organism evidence="11 12">
    <name type="scientific">Parasponia andersonii</name>
    <name type="common">Sponia andersonii</name>
    <dbReference type="NCBI Taxonomy" id="3476"/>
    <lineage>
        <taxon>Eukaryota</taxon>
        <taxon>Viridiplantae</taxon>
        <taxon>Streptophyta</taxon>
        <taxon>Embryophyta</taxon>
        <taxon>Tracheophyta</taxon>
        <taxon>Spermatophyta</taxon>
        <taxon>Magnoliopsida</taxon>
        <taxon>eudicotyledons</taxon>
        <taxon>Gunneridae</taxon>
        <taxon>Pentapetalae</taxon>
        <taxon>rosids</taxon>
        <taxon>fabids</taxon>
        <taxon>Rosales</taxon>
        <taxon>Cannabaceae</taxon>
        <taxon>Parasponia</taxon>
    </lineage>
</organism>
<dbReference type="OrthoDB" id="26525at2759"/>
<dbReference type="SUPFAM" id="SSF47473">
    <property type="entry name" value="EF-hand"/>
    <property type="match status" value="1"/>
</dbReference>
<dbReference type="PROSITE" id="PS50222">
    <property type="entry name" value="EF_HAND_2"/>
    <property type="match status" value="2"/>
</dbReference>
<dbReference type="AlphaFoldDB" id="A0A2P5DX81"/>
<dbReference type="CDD" id="cd00051">
    <property type="entry name" value="EFh"/>
    <property type="match status" value="1"/>
</dbReference>
<dbReference type="InterPro" id="IPR011992">
    <property type="entry name" value="EF-hand-dom_pair"/>
</dbReference>
<feature type="transmembrane region" description="Helical" evidence="8">
    <location>
        <begin position="501"/>
        <end position="519"/>
    </location>
</feature>
<dbReference type="GO" id="GO:0005509">
    <property type="term" value="F:calcium ion binding"/>
    <property type="evidence" value="ECO:0007669"/>
    <property type="project" value="InterPro"/>
</dbReference>
<keyword evidence="4 8" id="KW-0812">Transmembrane</keyword>
<keyword evidence="6" id="KW-0406">Ion transport</keyword>
<reference evidence="12" key="1">
    <citation type="submission" date="2016-06" db="EMBL/GenBank/DDBJ databases">
        <title>Parallel loss of symbiosis genes in relatives of nitrogen-fixing non-legume Parasponia.</title>
        <authorList>
            <person name="Van Velzen R."/>
            <person name="Holmer R."/>
            <person name="Bu F."/>
            <person name="Rutten L."/>
            <person name="Van Zeijl A."/>
            <person name="Liu W."/>
            <person name="Santuari L."/>
            <person name="Cao Q."/>
            <person name="Sharma T."/>
            <person name="Shen D."/>
            <person name="Roswanjaya Y."/>
            <person name="Wardhani T."/>
            <person name="Kalhor M.S."/>
            <person name="Jansen J."/>
            <person name="Van den Hoogen J."/>
            <person name="Gungor B."/>
            <person name="Hartog M."/>
            <person name="Hontelez J."/>
            <person name="Verver J."/>
            <person name="Yang W.-C."/>
            <person name="Schijlen E."/>
            <person name="Repin R."/>
            <person name="Schilthuizen M."/>
            <person name="Schranz E."/>
            <person name="Heidstra R."/>
            <person name="Miyata K."/>
            <person name="Fedorova E."/>
            <person name="Kohlen W."/>
            <person name="Bisseling T."/>
            <person name="Smit S."/>
            <person name="Geurts R."/>
        </authorList>
    </citation>
    <scope>NUCLEOTIDE SEQUENCE [LARGE SCALE GENOMIC DNA]</scope>
    <source>
        <strain evidence="12">cv. WU1-14</strain>
    </source>
</reference>
<gene>
    <name evidence="11" type="ORF">PanWU01x14_022520</name>
</gene>
<dbReference type="GO" id="GO:0012505">
    <property type="term" value="C:endomembrane system"/>
    <property type="evidence" value="ECO:0007669"/>
    <property type="project" value="UniProtKB-SubCell"/>
</dbReference>
<feature type="domain" description="EF-hand" evidence="10">
    <location>
        <begin position="338"/>
        <end position="373"/>
    </location>
</feature>
<dbReference type="GO" id="GO:0016020">
    <property type="term" value="C:membrane"/>
    <property type="evidence" value="ECO:0007669"/>
    <property type="project" value="InterPro"/>
</dbReference>
<dbReference type="InterPro" id="IPR002048">
    <property type="entry name" value="EF_hand_dom"/>
</dbReference>
<proteinExistence type="predicted"/>
<feature type="transmembrane region" description="Helical" evidence="8">
    <location>
        <begin position="419"/>
        <end position="440"/>
    </location>
</feature>
<evidence type="ECO:0000313" key="11">
    <source>
        <dbReference type="EMBL" id="PON77898.1"/>
    </source>
</evidence>
<feature type="transmembrane region" description="Helical" evidence="8">
    <location>
        <begin position="555"/>
        <end position="575"/>
    </location>
</feature>
<dbReference type="GO" id="GO:0015369">
    <property type="term" value="F:calcium:proton antiporter activity"/>
    <property type="evidence" value="ECO:0007669"/>
    <property type="project" value="TreeGrafter"/>
</dbReference>